<evidence type="ECO:0000256" key="1">
    <source>
        <dbReference type="SAM" id="MobiDB-lite"/>
    </source>
</evidence>
<keyword evidence="4" id="KW-1185">Reference proteome</keyword>
<feature type="compositionally biased region" description="Low complexity" evidence="1">
    <location>
        <begin position="26"/>
        <end position="40"/>
    </location>
</feature>
<feature type="signal peptide" evidence="2">
    <location>
        <begin position="1"/>
        <end position="21"/>
    </location>
</feature>
<evidence type="ECO:0008006" key="5">
    <source>
        <dbReference type="Google" id="ProtNLM"/>
    </source>
</evidence>
<reference evidence="3 4" key="1">
    <citation type="submission" date="2015-06" db="EMBL/GenBank/DDBJ databases">
        <title>Draft genome of the moderately acidophilic sulfate reducer Candidatus Desulfosporosinus acididurans strain M1.</title>
        <authorList>
            <person name="Poehlein A."/>
            <person name="Petzsch P."/>
            <person name="Johnson B.D."/>
            <person name="Schloemann M."/>
            <person name="Daniel R."/>
            <person name="Muehling M."/>
        </authorList>
    </citation>
    <scope>NUCLEOTIDE SEQUENCE [LARGE SCALE GENOMIC DNA]</scope>
    <source>
        <strain evidence="3 4">M1</strain>
    </source>
</reference>
<protein>
    <recommendedName>
        <fullName evidence="5">DUF3888 domain-containing protein</fullName>
    </recommendedName>
</protein>
<dbReference type="EMBL" id="LDZY01000016">
    <property type="protein sequence ID" value="KLU64188.1"/>
    <property type="molecule type" value="Genomic_DNA"/>
</dbReference>
<dbReference type="STRING" id="476652.DEAC_c38210"/>
<dbReference type="InterPro" id="IPR024984">
    <property type="entry name" value="DUF3888"/>
</dbReference>
<dbReference type="Proteomes" id="UP000036356">
    <property type="component" value="Unassembled WGS sequence"/>
</dbReference>
<feature type="region of interest" description="Disordered" evidence="1">
    <location>
        <begin position="26"/>
        <end position="46"/>
    </location>
</feature>
<gene>
    <name evidence="3" type="ORF">DEAC_c38210</name>
</gene>
<evidence type="ECO:0000313" key="3">
    <source>
        <dbReference type="EMBL" id="KLU64188.1"/>
    </source>
</evidence>
<comment type="caution">
    <text evidence="3">The sequence shown here is derived from an EMBL/GenBank/DDBJ whole genome shotgun (WGS) entry which is preliminary data.</text>
</comment>
<dbReference type="Pfam" id="PF13027">
    <property type="entry name" value="DUF3888"/>
    <property type="match status" value="1"/>
</dbReference>
<organism evidence="3 4">
    <name type="scientific">Desulfosporosinus acididurans</name>
    <dbReference type="NCBI Taxonomy" id="476652"/>
    <lineage>
        <taxon>Bacteria</taxon>
        <taxon>Bacillati</taxon>
        <taxon>Bacillota</taxon>
        <taxon>Clostridia</taxon>
        <taxon>Eubacteriales</taxon>
        <taxon>Desulfitobacteriaceae</taxon>
        <taxon>Desulfosporosinus</taxon>
    </lineage>
</organism>
<name>A0A0J1FMJ3_9FIRM</name>
<accession>A0A0J1FMJ3</accession>
<evidence type="ECO:0000256" key="2">
    <source>
        <dbReference type="SAM" id="SignalP"/>
    </source>
</evidence>
<proteinExistence type="predicted"/>
<dbReference type="PATRIC" id="fig|476652.3.peg.4043"/>
<evidence type="ECO:0000313" key="4">
    <source>
        <dbReference type="Proteomes" id="UP000036356"/>
    </source>
</evidence>
<dbReference type="RefSeq" id="WP_047811604.1">
    <property type="nucleotide sequence ID" value="NZ_LDZY01000016.1"/>
</dbReference>
<sequence>MRVKLLMAAFLVMIIILDGCANEQTASTNTNTPNTVTANANRDRQSKNITLSQGAAGNTDNEIFREMLITAVDPYIQQSVTKYYKKDVLAPPYMVRVIEARRPSSDQVYEVSFEVEPYIGAHIEVGIDHVTLRVSPTKIEVINFEHIKSFPLPSNL</sequence>
<dbReference type="AlphaFoldDB" id="A0A0J1FMJ3"/>
<keyword evidence="2" id="KW-0732">Signal</keyword>
<feature type="chain" id="PRO_5038331186" description="DUF3888 domain-containing protein" evidence="2">
    <location>
        <begin position="22"/>
        <end position="156"/>
    </location>
</feature>